<dbReference type="PATRIC" id="fig|206506.3.peg.3218"/>
<comment type="subcellular location">
    <subcellularLocation>
        <location evidence="6">Cell outer membrane</location>
        <topology evidence="6">Lipid-anchor</topology>
    </subcellularLocation>
</comment>
<dbReference type="InterPro" id="IPR006664">
    <property type="entry name" value="OMP_bac"/>
</dbReference>
<evidence type="ECO:0000256" key="4">
    <source>
        <dbReference type="ARBA" id="ARBA00023237"/>
    </source>
</evidence>
<evidence type="ECO:0000256" key="5">
    <source>
        <dbReference type="ARBA" id="ARBA00023288"/>
    </source>
</evidence>
<feature type="signal peptide" evidence="8">
    <location>
        <begin position="1"/>
        <end position="19"/>
    </location>
</feature>
<dbReference type="RefSeq" id="WP_068374211.1">
    <property type="nucleotide sequence ID" value="NZ_CBCSEB010000004.1"/>
</dbReference>
<keyword evidence="5 6" id="KW-0449">Lipoprotein</keyword>
<accession>A0A171KNY5</accession>
<name>A0A171KNY5_9BURK</name>
<dbReference type="EMBL" id="LBNE01000013">
    <property type="protein sequence ID" value="KKO70602.1"/>
    <property type="molecule type" value="Genomic_DNA"/>
</dbReference>
<dbReference type="Proteomes" id="UP000292039">
    <property type="component" value="Unassembled WGS sequence"/>
</dbReference>
<dbReference type="GeneID" id="99725434"/>
<evidence type="ECO:0000256" key="6">
    <source>
        <dbReference type="HAMAP-Rule" id="MF_02204"/>
    </source>
</evidence>
<dbReference type="PANTHER" id="PTHR30329">
    <property type="entry name" value="STATOR ELEMENT OF FLAGELLAR MOTOR COMPLEX"/>
    <property type="match status" value="1"/>
</dbReference>
<dbReference type="CDD" id="cd07185">
    <property type="entry name" value="OmpA_C-like"/>
    <property type="match status" value="1"/>
</dbReference>
<keyword evidence="3 6" id="KW-0564">Palmitate</keyword>
<dbReference type="GO" id="GO:0009279">
    <property type="term" value="C:cell outer membrane"/>
    <property type="evidence" value="ECO:0007669"/>
    <property type="project" value="UniProtKB-SubCell"/>
</dbReference>
<feature type="region of interest" description="Disordered" evidence="7">
    <location>
        <begin position="148"/>
        <end position="175"/>
    </location>
</feature>
<organism evidence="10 12">
    <name type="scientific">Kerstersia gyiorum</name>
    <dbReference type="NCBI Taxonomy" id="206506"/>
    <lineage>
        <taxon>Bacteria</taxon>
        <taxon>Pseudomonadati</taxon>
        <taxon>Pseudomonadota</taxon>
        <taxon>Betaproteobacteria</taxon>
        <taxon>Burkholderiales</taxon>
        <taxon>Alcaligenaceae</taxon>
        <taxon>Kerstersia</taxon>
    </lineage>
</organism>
<dbReference type="PROSITE" id="PS51257">
    <property type="entry name" value="PROKAR_LIPOPROTEIN"/>
    <property type="match status" value="1"/>
</dbReference>
<protein>
    <recommendedName>
        <fullName evidence="6">Peptidoglycan-associated lipoprotein</fullName>
        <shortName evidence="6">PAL</shortName>
    </recommendedName>
</protein>
<dbReference type="EMBL" id="SGWZ01000006">
    <property type="protein sequence ID" value="RZS65289.1"/>
    <property type="molecule type" value="Genomic_DNA"/>
</dbReference>
<evidence type="ECO:0000256" key="1">
    <source>
        <dbReference type="ARBA" id="ARBA00022729"/>
    </source>
</evidence>
<dbReference type="InterPro" id="IPR006690">
    <property type="entry name" value="OMPA-like_CS"/>
</dbReference>
<evidence type="ECO:0000313" key="13">
    <source>
        <dbReference type="Proteomes" id="UP000292039"/>
    </source>
</evidence>
<dbReference type="Proteomes" id="UP000078084">
    <property type="component" value="Unassembled WGS sequence"/>
</dbReference>
<reference evidence="11 13" key="2">
    <citation type="submission" date="2019-02" db="EMBL/GenBank/DDBJ databases">
        <title>Genomic Encyclopedia of Type Strains, Phase IV (KMG-IV): sequencing the most valuable type-strain genomes for metagenomic binning, comparative biology and taxonomic classification.</title>
        <authorList>
            <person name="Goeker M."/>
        </authorList>
    </citation>
    <scope>NUCLEOTIDE SEQUENCE [LARGE SCALE GENOMIC DNA]</scope>
    <source>
        <strain evidence="11 13">DSM 16618</strain>
    </source>
</reference>
<dbReference type="InterPro" id="IPR039001">
    <property type="entry name" value="Pal"/>
</dbReference>
<evidence type="ECO:0000256" key="3">
    <source>
        <dbReference type="ARBA" id="ARBA00023139"/>
    </source>
</evidence>
<feature type="domain" description="OmpA-like" evidence="9">
    <location>
        <begin position="60"/>
        <end position="175"/>
    </location>
</feature>
<evidence type="ECO:0000256" key="7">
    <source>
        <dbReference type="SAM" id="MobiDB-lite"/>
    </source>
</evidence>
<dbReference type="InterPro" id="IPR036737">
    <property type="entry name" value="OmpA-like_sf"/>
</dbReference>
<gene>
    <name evidence="6" type="primary">pal</name>
    <name evidence="10" type="ORF">AAV32_15125</name>
    <name evidence="11" type="ORF">EV679_3078</name>
</gene>
<comment type="function">
    <text evidence="6">Part of the Tol-Pal system, which plays a role in outer membrane invagination during cell division and is important for maintaining outer membrane integrity.</text>
</comment>
<dbReference type="AlphaFoldDB" id="A0A171KNY5"/>
<dbReference type="SUPFAM" id="SSF103088">
    <property type="entry name" value="OmpA-like"/>
    <property type="match status" value="1"/>
</dbReference>
<keyword evidence="2 6" id="KW-0472">Membrane</keyword>
<dbReference type="PROSITE" id="PS01068">
    <property type="entry name" value="OMPA_1"/>
    <property type="match status" value="1"/>
</dbReference>
<dbReference type="InterPro" id="IPR006665">
    <property type="entry name" value="OmpA-like"/>
</dbReference>
<keyword evidence="1 6" id="KW-0732">Signal</keyword>
<sequence length="175" mass="18813">MRSRFVKFSSLLALSAALAACSSVPLDDSANSGANQGSTGSSTGAIGGGNASGQILDPFNPQSVLAQQRSVFFEFDSYAVPEQYRELIETHAGYLRANGNQQVVLEGNTDVRGGAEYNLALGQRRAEAVRRMMTLLGVNDGQIETISLGKEKPRSTGTSEADHAENRRVDIQYRR</sequence>
<evidence type="ECO:0000259" key="9">
    <source>
        <dbReference type="PROSITE" id="PS51123"/>
    </source>
</evidence>
<evidence type="ECO:0000313" key="10">
    <source>
        <dbReference type="EMBL" id="KKO70602.1"/>
    </source>
</evidence>
<dbReference type="HAMAP" id="MF_02204">
    <property type="entry name" value="Pal"/>
    <property type="match status" value="1"/>
</dbReference>
<dbReference type="PRINTS" id="PR01021">
    <property type="entry name" value="OMPADOMAIN"/>
</dbReference>
<dbReference type="PANTHER" id="PTHR30329:SF21">
    <property type="entry name" value="LIPOPROTEIN YIAD-RELATED"/>
    <property type="match status" value="1"/>
</dbReference>
<evidence type="ECO:0000256" key="2">
    <source>
        <dbReference type="ARBA" id="ARBA00023136"/>
    </source>
</evidence>
<comment type="subunit">
    <text evidence="6">The Tol-Pal system is composed of five core proteins: the inner membrane proteins TolA, TolQ and TolR, the periplasmic protein TolB and the outer membrane protein Pal. They form a network linking the inner and outer membranes and the peptidoglycan layer.</text>
</comment>
<keyword evidence="6" id="KW-0131">Cell cycle</keyword>
<evidence type="ECO:0000256" key="8">
    <source>
        <dbReference type="SAM" id="SignalP"/>
    </source>
</evidence>
<dbReference type="InterPro" id="IPR050330">
    <property type="entry name" value="Bact_OuterMem_StrucFunc"/>
</dbReference>
<dbReference type="Gene3D" id="3.30.1330.60">
    <property type="entry name" value="OmpA-like domain"/>
    <property type="match status" value="1"/>
</dbReference>
<evidence type="ECO:0000313" key="12">
    <source>
        <dbReference type="Proteomes" id="UP000078084"/>
    </source>
</evidence>
<dbReference type="GO" id="GO:0051301">
    <property type="term" value="P:cell division"/>
    <property type="evidence" value="ECO:0007669"/>
    <property type="project" value="UniProtKB-UniRule"/>
</dbReference>
<feature type="chain" id="PRO_5033731413" description="Peptidoglycan-associated lipoprotein" evidence="8">
    <location>
        <begin position="20"/>
        <end position="175"/>
    </location>
</feature>
<dbReference type="STRING" id="206506.AAV32_15125"/>
<proteinExistence type="inferred from homology"/>
<keyword evidence="6" id="KW-0132">Cell division</keyword>
<keyword evidence="4 6" id="KW-0998">Cell outer membrane</keyword>
<feature type="compositionally biased region" description="Basic and acidic residues" evidence="7">
    <location>
        <begin position="149"/>
        <end position="175"/>
    </location>
</feature>
<dbReference type="Pfam" id="PF00691">
    <property type="entry name" value="OmpA"/>
    <property type="match status" value="1"/>
</dbReference>
<comment type="caution">
    <text evidence="10">The sequence shown here is derived from an EMBL/GenBank/DDBJ whole genome shotgun (WGS) entry which is preliminary data.</text>
</comment>
<dbReference type="PROSITE" id="PS51123">
    <property type="entry name" value="OMPA_2"/>
    <property type="match status" value="1"/>
</dbReference>
<keyword evidence="12" id="KW-1185">Reference proteome</keyword>
<reference evidence="10 12" key="1">
    <citation type="submission" date="2015-04" db="EMBL/GenBank/DDBJ databases">
        <title>Genome sequence of Kerstersia gyiorum CG1.</title>
        <authorList>
            <person name="Greninger A.L."/>
            <person name="Kozyreva V."/>
            <person name="Chaturvedi V."/>
        </authorList>
    </citation>
    <scope>NUCLEOTIDE SEQUENCE [LARGE SCALE GENOMIC DNA]</scope>
    <source>
        <strain evidence="10 12">CG1</strain>
    </source>
</reference>
<evidence type="ECO:0000313" key="11">
    <source>
        <dbReference type="EMBL" id="RZS65289.1"/>
    </source>
</evidence>
<comment type="similarity">
    <text evidence="6">Belongs to the Pal lipoprotein family.</text>
</comment>